<evidence type="ECO:0000256" key="3">
    <source>
        <dbReference type="ARBA" id="ARBA00022827"/>
    </source>
</evidence>
<dbReference type="Pfam" id="PF00743">
    <property type="entry name" value="FMO-like"/>
    <property type="match status" value="1"/>
</dbReference>
<dbReference type="GO" id="GO:0004499">
    <property type="term" value="F:N,N-dimethylaniline monooxygenase activity"/>
    <property type="evidence" value="ECO:0007669"/>
    <property type="project" value="InterPro"/>
</dbReference>
<dbReference type="InterPro" id="IPR051209">
    <property type="entry name" value="FAD-bind_Monooxygenase_sf"/>
</dbReference>
<accession>A0A316YKJ8</accession>
<dbReference type="EMBL" id="KZ819636">
    <property type="protein sequence ID" value="PWN90080.1"/>
    <property type="molecule type" value="Genomic_DNA"/>
</dbReference>
<protein>
    <submittedName>
        <fullName evidence="6">FAD/NAD(P)-binding domain-containing protein</fullName>
    </submittedName>
</protein>
<keyword evidence="3" id="KW-0274">FAD</keyword>
<sequence length="614" mass="68841">MAPSSAPKKEPLAPASSEASATPHAAFNETPEYHRCIIVGAGISGIAMGVQLQRKLNVSDFIVIEKTDSVAGTWSASQNNYPQAGCDVPAPLYSFSFRQKTDWSRFFPKQAELRDYFNLVAAEFGLLERMRLQMVVHEARFDAKTKLWHLATEDIGSGPQAGKQHHYVCNLFVSAVGGLSTPKEPGIDGWKDFKGPLFHSARWDQSVSLKDKNVVVVGNGCSATQFMPVVAKEAKSLTQAVRSKHWYAPIPHNPMDKLPGWRWLVSHVPFFMWFQRFIIWCVMESHFTITLLNPLGNLFRWVWERNCTNHARKLAPKKYWDALIPTQKEVMVGCKRRILDEDYLKCLNEDHVNLERSKIARIESDAAVTADGRRLPADVIIMANGFATNRAGFPMRVYGAKGQEIREHWSQFGAGGPVNYRATLMAGFPNYGNLNGPNSATGHQSLIATSESQVLYLLEVAKPVLIDSPTPDEATLRLHLPGKQGEADKATEAQQLKVGPSFDVKEQAEEDEQYWVNKAMNQLVFSTGCGAWYQDENSGRITAMYPDWQWRFYIRSIWPNWADLVYTGLPGNAQIPASTPWWKVYGNKVLGLGTVPKVDKTKYPIKTPPKPTKA</sequence>
<keyword evidence="7" id="KW-1185">Reference proteome</keyword>
<keyword evidence="4" id="KW-0560">Oxidoreductase</keyword>
<feature type="region of interest" description="Disordered" evidence="5">
    <location>
        <begin position="1"/>
        <end position="21"/>
    </location>
</feature>
<dbReference type="PANTHER" id="PTHR42877">
    <property type="entry name" value="L-ORNITHINE N(5)-MONOOXYGENASE-RELATED"/>
    <property type="match status" value="1"/>
</dbReference>
<dbReference type="GO" id="GO:0050661">
    <property type="term" value="F:NADP binding"/>
    <property type="evidence" value="ECO:0007669"/>
    <property type="project" value="InterPro"/>
</dbReference>
<keyword evidence="2" id="KW-0285">Flavoprotein</keyword>
<reference evidence="6 7" key="1">
    <citation type="journal article" date="2018" name="Mol. Biol. Evol.">
        <title>Broad Genomic Sampling Reveals a Smut Pathogenic Ancestry of the Fungal Clade Ustilaginomycotina.</title>
        <authorList>
            <person name="Kijpornyongpan T."/>
            <person name="Mondo S.J."/>
            <person name="Barry K."/>
            <person name="Sandor L."/>
            <person name="Lee J."/>
            <person name="Lipzen A."/>
            <person name="Pangilinan J."/>
            <person name="LaButti K."/>
            <person name="Hainaut M."/>
            <person name="Henrissat B."/>
            <person name="Grigoriev I.V."/>
            <person name="Spatafora J.W."/>
            <person name="Aime M.C."/>
        </authorList>
    </citation>
    <scope>NUCLEOTIDE SEQUENCE [LARGE SCALE GENOMIC DNA]</scope>
    <source>
        <strain evidence="6 7">MCA 4198</strain>
    </source>
</reference>
<dbReference type="Proteomes" id="UP000245768">
    <property type="component" value="Unassembled WGS sequence"/>
</dbReference>
<evidence type="ECO:0000313" key="7">
    <source>
        <dbReference type="Proteomes" id="UP000245768"/>
    </source>
</evidence>
<dbReference type="GO" id="GO:0050660">
    <property type="term" value="F:flavin adenine dinucleotide binding"/>
    <property type="evidence" value="ECO:0007669"/>
    <property type="project" value="InterPro"/>
</dbReference>
<dbReference type="InterPro" id="IPR036188">
    <property type="entry name" value="FAD/NAD-bd_sf"/>
</dbReference>
<dbReference type="AlphaFoldDB" id="A0A316YKJ8"/>
<comment type="similarity">
    <text evidence="1">Belongs to the FAD-binding monooxygenase family.</text>
</comment>
<dbReference type="STRING" id="215250.A0A316YKJ8"/>
<dbReference type="RefSeq" id="XP_025377278.1">
    <property type="nucleotide sequence ID" value="XM_025519607.1"/>
</dbReference>
<organism evidence="6 7">
    <name type="scientific">Acaromyces ingoldii</name>
    <dbReference type="NCBI Taxonomy" id="215250"/>
    <lineage>
        <taxon>Eukaryota</taxon>
        <taxon>Fungi</taxon>
        <taxon>Dikarya</taxon>
        <taxon>Basidiomycota</taxon>
        <taxon>Ustilaginomycotina</taxon>
        <taxon>Exobasidiomycetes</taxon>
        <taxon>Exobasidiales</taxon>
        <taxon>Cryptobasidiaceae</taxon>
        <taxon>Acaromyces</taxon>
    </lineage>
</organism>
<dbReference type="OrthoDB" id="74360at2759"/>
<dbReference type="PANTHER" id="PTHR42877:SF5">
    <property type="entry name" value="L-ORNITHINE N(5)-MONOOXYGENASE-RELATED"/>
    <property type="match status" value="1"/>
</dbReference>
<dbReference type="SUPFAM" id="SSF51905">
    <property type="entry name" value="FAD/NAD(P)-binding domain"/>
    <property type="match status" value="2"/>
</dbReference>
<evidence type="ECO:0000256" key="4">
    <source>
        <dbReference type="ARBA" id="ARBA00023002"/>
    </source>
</evidence>
<evidence type="ECO:0000256" key="5">
    <source>
        <dbReference type="SAM" id="MobiDB-lite"/>
    </source>
</evidence>
<dbReference type="Gene3D" id="3.50.50.60">
    <property type="entry name" value="FAD/NAD(P)-binding domain"/>
    <property type="match status" value="3"/>
</dbReference>
<dbReference type="GeneID" id="37041523"/>
<dbReference type="InterPro" id="IPR020946">
    <property type="entry name" value="Flavin_mOase-like"/>
</dbReference>
<evidence type="ECO:0000313" key="6">
    <source>
        <dbReference type="EMBL" id="PWN90080.1"/>
    </source>
</evidence>
<gene>
    <name evidence="6" type="ORF">FA10DRAFT_251392</name>
</gene>
<dbReference type="InParanoid" id="A0A316YKJ8"/>
<evidence type="ECO:0000256" key="1">
    <source>
        <dbReference type="ARBA" id="ARBA00010139"/>
    </source>
</evidence>
<name>A0A316YKJ8_9BASI</name>
<evidence type="ECO:0000256" key="2">
    <source>
        <dbReference type="ARBA" id="ARBA00022630"/>
    </source>
</evidence>
<proteinExistence type="inferred from homology"/>
<feature type="compositionally biased region" description="Low complexity" evidence="5">
    <location>
        <begin position="12"/>
        <end position="21"/>
    </location>
</feature>